<dbReference type="AlphaFoldDB" id="A0AB34WX43"/>
<protein>
    <submittedName>
        <fullName evidence="2">Uncharacterized protein</fullName>
    </submittedName>
</protein>
<evidence type="ECO:0000313" key="2">
    <source>
        <dbReference type="EMBL" id="KXB79524.1"/>
    </source>
</evidence>
<evidence type="ECO:0000313" key="3">
    <source>
        <dbReference type="Proteomes" id="UP000070572"/>
    </source>
</evidence>
<organism evidence="2 3">
    <name type="scientific">Varibaculum cambriense</name>
    <dbReference type="NCBI Taxonomy" id="184870"/>
    <lineage>
        <taxon>Bacteria</taxon>
        <taxon>Bacillati</taxon>
        <taxon>Actinomycetota</taxon>
        <taxon>Actinomycetes</taxon>
        <taxon>Actinomycetales</taxon>
        <taxon>Actinomycetaceae</taxon>
        <taxon>Varibaculum</taxon>
    </lineage>
</organism>
<keyword evidence="1" id="KW-0812">Transmembrane</keyword>
<reference evidence="2 3" key="1">
    <citation type="submission" date="2016-01" db="EMBL/GenBank/DDBJ databases">
        <authorList>
            <person name="Mitreva M."/>
            <person name="Pepin K.H."/>
            <person name="Mihindukulasuriya K.A."/>
            <person name="Fulton R."/>
            <person name="Fronick C."/>
            <person name="O'Laughlin M."/>
            <person name="Miner T."/>
            <person name="Herter B."/>
            <person name="Rosa B.A."/>
            <person name="Cordes M."/>
            <person name="Tomlinson C."/>
            <person name="Wollam A."/>
            <person name="Palsikar V.B."/>
            <person name="Mardis E.R."/>
            <person name="Wilson R.K."/>
        </authorList>
    </citation>
    <scope>NUCLEOTIDE SEQUENCE [LARGE SCALE GENOMIC DNA]</scope>
    <source>
        <strain evidence="2 3">DNF00696</strain>
    </source>
</reference>
<dbReference type="Proteomes" id="UP000070572">
    <property type="component" value="Unassembled WGS sequence"/>
</dbReference>
<gene>
    <name evidence="2" type="ORF">HMPREF1862_01741</name>
</gene>
<name>A0AB34WX43_9ACTO</name>
<comment type="caution">
    <text evidence="2">The sequence shown here is derived from an EMBL/GenBank/DDBJ whole genome shotgun (WGS) entry which is preliminary data.</text>
</comment>
<keyword evidence="1" id="KW-1133">Transmembrane helix</keyword>
<feature type="transmembrane region" description="Helical" evidence="1">
    <location>
        <begin position="22"/>
        <end position="42"/>
    </location>
</feature>
<accession>A0AB34WX43</accession>
<keyword evidence="1" id="KW-0472">Membrane</keyword>
<evidence type="ECO:0000256" key="1">
    <source>
        <dbReference type="SAM" id="Phobius"/>
    </source>
</evidence>
<proteinExistence type="predicted"/>
<sequence>MNTRETYFATSSFLNCLKIPEFFPSVFGNPFLVFLLLSPMRIRDLCRYKQFRL</sequence>
<dbReference type="EMBL" id="LSDN01000024">
    <property type="protein sequence ID" value="KXB79524.1"/>
    <property type="molecule type" value="Genomic_DNA"/>
</dbReference>